<dbReference type="Proteomes" id="UP000827976">
    <property type="component" value="Chromosome 18"/>
</dbReference>
<gene>
    <name evidence="1" type="ORF">IHE45_18G112600</name>
</gene>
<accession>A0ACB7U9K3</accession>
<keyword evidence="2" id="KW-1185">Reference proteome</keyword>
<dbReference type="EC" id="3.1.3.16" evidence="1"/>
<protein>
    <submittedName>
        <fullName evidence="1">Protein phosphatase 2C protein</fullName>
        <ecNumber evidence="1">3.1.3.16</ecNumber>
    </submittedName>
</protein>
<evidence type="ECO:0000313" key="2">
    <source>
        <dbReference type="Proteomes" id="UP000827976"/>
    </source>
</evidence>
<evidence type="ECO:0000313" key="1">
    <source>
        <dbReference type="EMBL" id="KAH7657005.1"/>
    </source>
</evidence>
<keyword evidence="1" id="KW-0378">Hydrolase</keyword>
<name>A0ACB7U9K3_DIOAL</name>
<reference evidence="2" key="1">
    <citation type="journal article" date="2022" name="Nat. Commun.">
        <title>Chromosome evolution and the genetic basis of agronomically important traits in greater yam.</title>
        <authorList>
            <person name="Bredeson J.V."/>
            <person name="Lyons J.B."/>
            <person name="Oniyinde I.O."/>
            <person name="Okereke N.R."/>
            <person name="Kolade O."/>
            <person name="Nnabue I."/>
            <person name="Nwadili C.O."/>
            <person name="Hribova E."/>
            <person name="Parker M."/>
            <person name="Nwogha J."/>
            <person name="Shu S."/>
            <person name="Carlson J."/>
            <person name="Kariba R."/>
            <person name="Muthemba S."/>
            <person name="Knop K."/>
            <person name="Barton G.J."/>
            <person name="Sherwood A.V."/>
            <person name="Lopez-Montes A."/>
            <person name="Asiedu R."/>
            <person name="Jamnadass R."/>
            <person name="Muchugi A."/>
            <person name="Goodstein D."/>
            <person name="Egesi C.N."/>
            <person name="Featherston J."/>
            <person name="Asfaw A."/>
            <person name="Simpson G.G."/>
            <person name="Dolezel J."/>
            <person name="Hendre P.S."/>
            <person name="Van Deynze A."/>
            <person name="Kumar P.L."/>
            <person name="Obidiegwu J.E."/>
            <person name="Bhattacharjee R."/>
            <person name="Rokhsar D.S."/>
        </authorList>
    </citation>
    <scope>NUCLEOTIDE SEQUENCE [LARGE SCALE GENOMIC DNA]</scope>
    <source>
        <strain evidence="2">cv. TDa95/00328</strain>
    </source>
</reference>
<comment type="caution">
    <text evidence="1">The sequence shown here is derived from an EMBL/GenBank/DDBJ whole genome shotgun (WGS) entry which is preliminary data.</text>
</comment>
<dbReference type="EMBL" id="CM037028">
    <property type="protein sequence ID" value="KAH7657005.1"/>
    <property type="molecule type" value="Genomic_DNA"/>
</dbReference>
<proteinExistence type="predicted"/>
<sequence length="402" mass="43952">MAEVCCEVVSPREVVTESCEPSTRAARRRRMQLRRIKFVSGVGAVVGTAEPMRKRQRVELLEDVVRSGAEHHRAGSGSGPSSSSSLRANRSVVSEGSCARRAKYGMTAVCGRRREMEDVVSIQPEFLRGSLGHETYHFYGVFDGHGCSHTAVSCQDRMHELVAEEIRMVDTGTMAVRNWEGVMKRSFLRMDAEVEDWRGSIRTGTCKCELRTPNCDHVGSTAVVAVVTPDQIIVSNCGDSRAVLCKGGAAIPLSIDHKPDRPDEMERIEQAGGRVIYWDGPRVLGVLAMSRAIGDAYLKPYVISEPEVTVTERTGEEECLILASDGLWDVVSNEMACDIARMCLRASGGDGDESVGYETEGHARRGSDKACCDASMLLTKLALARHSADNVSVVVIDLKRRS</sequence>
<organism evidence="1 2">
    <name type="scientific">Dioscorea alata</name>
    <name type="common">Purple yam</name>
    <dbReference type="NCBI Taxonomy" id="55571"/>
    <lineage>
        <taxon>Eukaryota</taxon>
        <taxon>Viridiplantae</taxon>
        <taxon>Streptophyta</taxon>
        <taxon>Embryophyta</taxon>
        <taxon>Tracheophyta</taxon>
        <taxon>Spermatophyta</taxon>
        <taxon>Magnoliopsida</taxon>
        <taxon>Liliopsida</taxon>
        <taxon>Dioscoreales</taxon>
        <taxon>Dioscoreaceae</taxon>
        <taxon>Dioscorea</taxon>
    </lineage>
</organism>